<dbReference type="Gene3D" id="3.40.1440.10">
    <property type="entry name" value="GIY-YIG endonuclease"/>
    <property type="match status" value="1"/>
</dbReference>
<dbReference type="SUPFAM" id="SSF82771">
    <property type="entry name" value="GIY-YIG endonuclease"/>
    <property type="match status" value="1"/>
</dbReference>
<evidence type="ECO:0000313" key="3">
    <source>
        <dbReference type="Proteomes" id="UP000287352"/>
    </source>
</evidence>
<dbReference type="PROSITE" id="PS50164">
    <property type="entry name" value="GIY_YIG"/>
    <property type="match status" value="1"/>
</dbReference>
<dbReference type="Pfam" id="PF01541">
    <property type="entry name" value="GIY-YIG"/>
    <property type="match status" value="1"/>
</dbReference>
<dbReference type="AlphaFoldDB" id="A0A402A060"/>
<evidence type="ECO:0000259" key="1">
    <source>
        <dbReference type="PROSITE" id="PS50164"/>
    </source>
</evidence>
<gene>
    <name evidence="2" type="ORF">KTT_23530</name>
</gene>
<organism evidence="2 3">
    <name type="scientific">Tengunoibacter tsumagoiensis</name>
    <dbReference type="NCBI Taxonomy" id="2014871"/>
    <lineage>
        <taxon>Bacteria</taxon>
        <taxon>Bacillati</taxon>
        <taxon>Chloroflexota</taxon>
        <taxon>Ktedonobacteria</taxon>
        <taxon>Ktedonobacterales</taxon>
        <taxon>Dictyobacteraceae</taxon>
        <taxon>Tengunoibacter</taxon>
    </lineage>
</organism>
<keyword evidence="3" id="KW-1185">Reference proteome</keyword>
<dbReference type="OrthoDB" id="158806at2"/>
<accession>A0A402A060</accession>
<proteinExistence type="predicted"/>
<name>A0A402A060_9CHLR</name>
<feature type="domain" description="GIY-YIG" evidence="1">
    <location>
        <begin position="208"/>
        <end position="283"/>
    </location>
</feature>
<evidence type="ECO:0000313" key="2">
    <source>
        <dbReference type="EMBL" id="GCE12494.1"/>
    </source>
</evidence>
<protein>
    <recommendedName>
        <fullName evidence="1">GIY-YIG domain-containing protein</fullName>
    </recommendedName>
</protein>
<dbReference type="Proteomes" id="UP000287352">
    <property type="component" value="Unassembled WGS sequence"/>
</dbReference>
<reference evidence="3" key="1">
    <citation type="submission" date="2018-12" db="EMBL/GenBank/DDBJ databases">
        <title>Tengunoibacter tsumagoiensis gen. nov., sp. nov., Dictyobacter kobayashii sp. nov., D. alpinus sp. nov., and D. joshuensis sp. nov. and description of Dictyobacteraceae fam. nov. within the order Ktedonobacterales isolated from Tengu-no-mugimeshi.</title>
        <authorList>
            <person name="Wang C.M."/>
            <person name="Zheng Y."/>
            <person name="Sakai Y."/>
            <person name="Toyoda A."/>
            <person name="Minakuchi Y."/>
            <person name="Abe K."/>
            <person name="Yokota A."/>
            <person name="Yabe S."/>
        </authorList>
    </citation>
    <scope>NUCLEOTIDE SEQUENCE [LARGE SCALE GENOMIC DNA]</scope>
    <source>
        <strain evidence="3">Uno3</strain>
    </source>
</reference>
<dbReference type="InterPro" id="IPR035901">
    <property type="entry name" value="GIY-YIG_endonuc_sf"/>
</dbReference>
<dbReference type="RefSeq" id="WP_126580108.1">
    <property type="nucleotide sequence ID" value="NZ_BIFR01000001.1"/>
</dbReference>
<dbReference type="EMBL" id="BIFR01000001">
    <property type="protein sequence ID" value="GCE12494.1"/>
    <property type="molecule type" value="Genomic_DNA"/>
</dbReference>
<comment type="caution">
    <text evidence="2">The sequence shown here is derived from an EMBL/GenBank/DDBJ whole genome shotgun (WGS) entry which is preliminary data.</text>
</comment>
<sequence>MKFLSSDWGGLSWTPWFAFADAPAFRQLPDKAGLYRIRARELGELFYIGETGRNVRERLGDLRRNTLSVEMPFNDPHTAAPSLWAWHDAEGYEFECSASPVVFTDHLEEARKRREGLEFYLLWQYRLEFGSSTRCNHGRFHLRYTKSTDRKKNVRGSRQLDHLVDNGVGGESFLPLQERGVPSDDDWMGLIWSRPEPLGKGLHRELSMLPGVYKIFDGQTNDLLYVGETSNLRQRLTDHARKNWQCQTPLFSWVQLPERIPSYQRREIENDLLGGFYAQAHTMPAFQLIGHH</sequence>
<dbReference type="InterPro" id="IPR000305">
    <property type="entry name" value="GIY-YIG_endonuc"/>
</dbReference>